<feature type="region of interest" description="Disordered" evidence="9">
    <location>
        <begin position="1"/>
        <end position="59"/>
    </location>
</feature>
<dbReference type="InterPro" id="IPR005829">
    <property type="entry name" value="Sugar_transporter_CS"/>
</dbReference>
<dbReference type="GO" id="GO:0005886">
    <property type="term" value="C:plasma membrane"/>
    <property type="evidence" value="ECO:0007669"/>
    <property type="project" value="UniProtKB-SubCell"/>
</dbReference>
<comment type="subcellular location">
    <subcellularLocation>
        <location evidence="1">Cell membrane</location>
        <topology evidence="1">Multi-pass membrane protein</topology>
    </subcellularLocation>
</comment>
<dbReference type="PRINTS" id="PR00171">
    <property type="entry name" value="SUGRTRNSPORT"/>
</dbReference>
<evidence type="ECO:0000259" key="11">
    <source>
        <dbReference type="PROSITE" id="PS50850"/>
    </source>
</evidence>
<evidence type="ECO:0000256" key="1">
    <source>
        <dbReference type="ARBA" id="ARBA00004651"/>
    </source>
</evidence>
<keyword evidence="5 10" id="KW-0812">Transmembrane</keyword>
<keyword evidence="4" id="KW-1003">Cell membrane</keyword>
<dbReference type="InterPro" id="IPR020846">
    <property type="entry name" value="MFS_dom"/>
</dbReference>
<keyword evidence="3" id="KW-0813">Transport</keyword>
<feature type="transmembrane region" description="Helical" evidence="10">
    <location>
        <begin position="159"/>
        <end position="181"/>
    </location>
</feature>
<evidence type="ECO:0000256" key="2">
    <source>
        <dbReference type="ARBA" id="ARBA00010992"/>
    </source>
</evidence>
<feature type="compositionally biased region" description="Low complexity" evidence="9">
    <location>
        <begin position="1"/>
        <end position="31"/>
    </location>
</feature>
<evidence type="ECO:0000256" key="10">
    <source>
        <dbReference type="SAM" id="Phobius"/>
    </source>
</evidence>
<feature type="domain" description="Major facilitator superfamily (MFS) profile" evidence="11">
    <location>
        <begin position="66"/>
        <end position="537"/>
    </location>
</feature>
<dbReference type="FunFam" id="1.20.1250.20:FF:000073">
    <property type="entry name" value="MFS myo-inositol transporter, putative"/>
    <property type="match status" value="1"/>
</dbReference>
<feature type="transmembrane region" description="Helical" evidence="10">
    <location>
        <begin position="69"/>
        <end position="95"/>
    </location>
</feature>
<dbReference type="Pfam" id="PF00083">
    <property type="entry name" value="Sugar_tr"/>
    <property type="match status" value="1"/>
</dbReference>
<keyword evidence="13" id="KW-1185">Reference proteome</keyword>
<organism evidence="12 13">
    <name type="scientific">Rhodotorula mucilaginosa</name>
    <name type="common">Yeast</name>
    <name type="synonym">Rhodotorula rubra</name>
    <dbReference type="NCBI Taxonomy" id="5537"/>
    <lineage>
        <taxon>Eukaryota</taxon>
        <taxon>Fungi</taxon>
        <taxon>Dikarya</taxon>
        <taxon>Basidiomycota</taxon>
        <taxon>Pucciniomycotina</taxon>
        <taxon>Microbotryomycetes</taxon>
        <taxon>Sporidiobolales</taxon>
        <taxon>Sporidiobolaceae</taxon>
        <taxon>Rhodotorula</taxon>
    </lineage>
</organism>
<dbReference type="InterPro" id="IPR050814">
    <property type="entry name" value="Myo-inositol_Transporter"/>
</dbReference>
<evidence type="ECO:0000256" key="8">
    <source>
        <dbReference type="ARBA" id="ARBA00049119"/>
    </source>
</evidence>
<evidence type="ECO:0000313" key="12">
    <source>
        <dbReference type="EMBL" id="KAG0659392.1"/>
    </source>
</evidence>
<dbReference type="PROSITE" id="PS00216">
    <property type="entry name" value="SUGAR_TRANSPORT_1"/>
    <property type="match status" value="2"/>
</dbReference>
<feature type="transmembrane region" description="Helical" evidence="10">
    <location>
        <begin position="134"/>
        <end position="153"/>
    </location>
</feature>
<feature type="transmembrane region" description="Helical" evidence="10">
    <location>
        <begin position="515"/>
        <end position="533"/>
    </location>
</feature>
<sequence length="654" mass="70171">MTSQTSPRSSASESLSPQQAAATLSWSAAARPEAEDDERGPVEESESEEDDGAPAASEMTPELIRASAVAGLGGLLFGYDTGVTSSALLAIGTALGGRELSLGKQTGIVVAALYGALVGSLVAGRIADIWGRKPVIIAAAVLFILGALEQAAAQFFKEVILGRVLVGIAVGLSSMVLPIYLAEIAPSEFRGRVVASMVVLITGGQVLAYVIGASFFHVTKGWRWMFGLGAVPAISQVLLSFSIPESPRYHLRKGRVVTAQKILQRLNPSWSREMVQKRIQLLRAEVQDHPGDTARRPDRQRLLSGWREKARRWRPSSIKDGKLGLLWQDRANRRALVVACGLQFFQQATGFNTLMYYAAKIIDQTGLGQPAAFAVFIAVSNFISTIVALRLIDRVGRRALLLRTLLGMIGGMALLSFAFLFIHVSSSPRSETTLASSEAGASPWAFVAVFSMCVFCVSYALGLGNVAWVVQSEVFNQELRAFGNAAATAVNWSANLIVSSTFLHLSHAATPAGAFGIYAIVAGLAWLFTWRFLPETKGLTLEEVRAVFEREVGMDGRRSGRGTADSLRRRSARGDGNDVGDLDDEGDGYHVIADGDGDEDEDESDLEQAVDADHADADPSEAEGQREPDREHSRSEVENRPGPLSVAARAGLEA</sequence>
<dbReference type="InterPro" id="IPR036259">
    <property type="entry name" value="MFS_trans_sf"/>
</dbReference>
<dbReference type="PANTHER" id="PTHR48020">
    <property type="entry name" value="PROTON MYO-INOSITOL COTRANSPORTER"/>
    <property type="match status" value="1"/>
</dbReference>
<comment type="caution">
    <text evidence="12">The sequence shown here is derived from an EMBL/GenBank/DDBJ whole genome shotgun (WGS) entry which is preliminary data.</text>
</comment>
<dbReference type="PANTHER" id="PTHR48020:SF12">
    <property type="entry name" value="PROTON MYO-INOSITOL COTRANSPORTER"/>
    <property type="match status" value="1"/>
</dbReference>
<name>A0A9P6VZ92_RHOMI</name>
<dbReference type="Proteomes" id="UP000777482">
    <property type="component" value="Unassembled WGS sequence"/>
</dbReference>
<dbReference type="InterPro" id="IPR003663">
    <property type="entry name" value="Sugar/inositol_transpt"/>
</dbReference>
<feature type="transmembrane region" description="Helical" evidence="10">
    <location>
        <begin position="404"/>
        <end position="424"/>
    </location>
</feature>
<gene>
    <name evidence="12" type="ORF">C6P46_005167</name>
</gene>
<keyword evidence="7 10" id="KW-0472">Membrane</keyword>
<feature type="transmembrane region" description="Helical" evidence="10">
    <location>
        <begin position="335"/>
        <end position="359"/>
    </location>
</feature>
<feature type="transmembrane region" description="Helical" evidence="10">
    <location>
        <begin position="371"/>
        <end position="392"/>
    </location>
</feature>
<dbReference type="PROSITE" id="PS00217">
    <property type="entry name" value="SUGAR_TRANSPORT_2"/>
    <property type="match status" value="1"/>
</dbReference>
<evidence type="ECO:0000256" key="3">
    <source>
        <dbReference type="ARBA" id="ARBA00022448"/>
    </source>
</evidence>
<feature type="compositionally biased region" description="Acidic residues" evidence="9">
    <location>
        <begin position="34"/>
        <end position="52"/>
    </location>
</feature>
<evidence type="ECO:0000313" key="13">
    <source>
        <dbReference type="Proteomes" id="UP000777482"/>
    </source>
</evidence>
<comment type="catalytic activity">
    <reaction evidence="8">
        <text>myo-inositol(out) + H(+)(out) = myo-inositol(in) + H(+)(in)</text>
        <dbReference type="Rhea" id="RHEA:60364"/>
        <dbReference type="ChEBI" id="CHEBI:15378"/>
        <dbReference type="ChEBI" id="CHEBI:17268"/>
    </reaction>
</comment>
<proteinExistence type="inferred from homology"/>
<evidence type="ECO:0000256" key="4">
    <source>
        <dbReference type="ARBA" id="ARBA00022475"/>
    </source>
</evidence>
<feature type="transmembrane region" description="Helical" evidence="10">
    <location>
        <begin position="193"/>
        <end position="216"/>
    </location>
</feature>
<evidence type="ECO:0000256" key="9">
    <source>
        <dbReference type="SAM" id="MobiDB-lite"/>
    </source>
</evidence>
<feature type="compositionally biased region" description="Basic and acidic residues" evidence="9">
    <location>
        <begin position="611"/>
        <end position="639"/>
    </location>
</feature>
<dbReference type="SUPFAM" id="SSF103473">
    <property type="entry name" value="MFS general substrate transporter"/>
    <property type="match status" value="1"/>
</dbReference>
<evidence type="ECO:0000256" key="7">
    <source>
        <dbReference type="ARBA" id="ARBA00023136"/>
    </source>
</evidence>
<dbReference type="Gene3D" id="1.20.1250.20">
    <property type="entry name" value="MFS general substrate transporter like domains"/>
    <property type="match status" value="1"/>
</dbReference>
<dbReference type="AlphaFoldDB" id="A0A9P6VZ92"/>
<dbReference type="EMBL" id="PUHQ01000054">
    <property type="protein sequence ID" value="KAG0659392.1"/>
    <property type="molecule type" value="Genomic_DNA"/>
</dbReference>
<feature type="transmembrane region" description="Helical" evidence="10">
    <location>
        <begin position="222"/>
        <end position="243"/>
    </location>
</feature>
<feature type="transmembrane region" description="Helical" evidence="10">
    <location>
        <begin position="482"/>
        <end position="503"/>
    </location>
</feature>
<dbReference type="GO" id="GO:1904679">
    <property type="term" value="P:myo-inositol import across plasma membrane"/>
    <property type="evidence" value="ECO:0007669"/>
    <property type="project" value="UniProtKB-ARBA"/>
</dbReference>
<feature type="compositionally biased region" description="Acidic residues" evidence="9">
    <location>
        <begin position="595"/>
        <end position="610"/>
    </location>
</feature>
<comment type="similarity">
    <text evidence="2">Belongs to the major facilitator superfamily. Sugar transporter (TC 2.A.1.1) family.</text>
</comment>
<dbReference type="PROSITE" id="PS50850">
    <property type="entry name" value="MFS"/>
    <property type="match status" value="1"/>
</dbReference>
<feature type="transmembrane region" description="Helical" evidence="10">
    <location>
        <begin position="444"/>
        <end position="470"/>
    </location>
</feature>
<reference evidence="12 13" key="1">
    <citation type="submission" date="2020-11" db="EMBL/GenBank/DDBJ databases">
        <title>Kefir isolates.</title>
        <authorList>
            <person name="Marcisauskas S."/>
            <person name="Kim Y."/>
            <person name="Blasche S."/>
        </authorList>
    </citation>
    <scope>NUCLEOTIDE SEQUENCE [LARGE SCALE GENOMIC DNA]</scope>
    <source>
        <strain evidence="12 13">KR</strain>
    </source>
</reference>
<feature type="region of interest" description="Disordered" evidence="9">
    <location>
        <begin position="555"/>
        <end position="654"/>
    </location>
</feature>
<dbReference type="GO" id="GO:0005365">
    <property type="term" value="F:myo-inositol transmembrane transporter activity"/>
    <property type="evidence" value="ECO:0007669"/>
    <property type="project" value="UniProtKB-ARBA"/>
</dbReference>
<evidence type="ECO:0000256" key="6">
    <source>
        <dbReference type="ARBA" id="ARBA00022989"/>
    </source>
</evidence>
<feature type="compositionally biased region" description="Basic and acidic residues" evidence="9">
    <location>
        <begin position="566"/>
        <end position="576"/>
    </location>
</feature>
<protein>
    <recommendedName>
        <fullName evidence="11">Major facilitator superfamily (MFS) profile domain-containing protein</fullName>
    </recommendedName>
</protein>
<accession>A0A9P6VZ92</accession>
<dbReference type="InterPro" id="IPR005828">
    <property type="entry name" value="MFS_sugar_transport-like"/>
</dbReference>
<evidence type="ECO:0000256" key="5">
    <source>
        <dbReference type="ARBA" id="ARBA00022692"/>
    </source>
</evidence>
<feature type="transmembrane region" description="Helical" evidence="10">
    <location>
        <begin position="107"/>
        <end position="127"/>
    </location>
</feature>
<dbReference type="OrthoDB" id="6339427at2759"/>
<keyword evidence="6 10" id="KW-1133">Transmembrane helix</keyword>